<dbReference type="RefSeq" id="WP_212526158.1">
    <property type="nucleotide sequence ID" value="NZ_JAGSOG010000001.1"/>
</dbReference>
<keyword evidence="1" id="KW-0732">Signal</keyword>
<proteinExistence type="predicted"/>
<dbReference type="AlphaFoldDB" id="A0A941EM94"/>
<keyword evidence="4" id="KW-1185">Reference proteome</keyword>
<comment type="caution">
    <text evidence="3">The sequence shown here is derived from an EMBL/GenBank/DDBJ whole genome shotgun (WGS) entry which is preliminary data.</text>
</comment>
<dbReference type="InterPro" id="IPR015020">
    <property type="entry name" value="Rv2525c-like_Glyco_Hydro-like"/>
</dbReference>
<dbReference type="SUPFAM" id="SSF51445">
    <property type="entry name" value="(Trans)glycosidases"/>
    <property type="match status" value="1"/>
</dbReference>
<accession>A0A941EM94</accession>
<protein>
    <submittedName>
        <fullName evidence="3">DUF1906 domain-containing protein</fullName>
    </submittedName>
</protein>
<evidence type="ECO:0000256" key="1">
    <source>
        <dbReference type="SAM" id="SignalP"/>
    </source>
</evidence>
<dbReference type="Gene3D" id="3.20.20.80">
    <property type="entry name" value="Glycosidases"/>
    <property type="match status" value="1"/>
</dbReference>
<reference evidence="3" key="1">
    <citation type="submission" date="2021-04" db="EMBL/GenBank/DDBJ databases">
        <title>Genome based classification of Actinospica acidithermotolerans sp. nov., an actinobacterium isolated from an Indonesian hot spring.</title>
        <authorList>
            <person name="Kusuma A.B."/>
            <person name="Putra K.E."/>
            <person name="Nafisah S."/>
            <person name="Loh J."/>
            <person name="Nouioui I."/>
            <person name="Goodfellow M."/>
        </authorList>
    </citation>
    <scope>NUCLEOTIDE SEQUENCE</scope>
    <source>
        <strain evidence="3">CSCA 57</strain>
    </source>
</reference>
<evidence type="ECO:0000259" key="2">
    <source>
        <dbReference type="Pfam" id="PF08924"/>
    </source>
</evidence>
<sequence length="287" mass="30166">MDTPRRLRPLFARCLALSTMLLCAAVLAGPAQAAARAAGTHRPVAGPLGGPVLNALGFDTCTAPSVHDMAAWQKSSPYQAIGIYVGGSNRACGIGNLSTSWVRAVDDQGWSLIPIYVGLQAPCVKGRGMSLMSAAKAAQQGTAEANGAASAAARLSIAPDSPVYFDLEAFNENDQGCVRTVTAFLNAWTTQLHTHGYLSGVYGSADSGMTTLVGIVRSQHGFAAPDAIWIAHWDRLAKTADASVPDTMWVYQQRIKQYQGGHKETHGGVSIVIDTDYLDGPVARVGP</sequence>
<evidence type="ECO:0000313" key="3">
    <source>
        <dbReference type="EMBL" id="MBR7831624.1"/>
    </source>
</evidence>
<dbReference type="Pfam" id="PF08924">
    <property type="entry name" value="Rv2525c_GlyHyd-like"/>
    <property type="match status" value="1"/>
</dbReference>
<dbReference type="EMBL" id="JAGSOG010000001">
    <property type="protein sequence ID" value="MBR7831624.1"/>
    <property type="molecule type" value="Genomic_DNA"/>
</dbReference>
<feature type="signal peptide" evidence="1">
    <location>
        <begin position="1"/>
        <end position="33"/>
    </location>
</feature>
<feature type="chain" id="PRO_5037428844" evidence="1">
    <location>
        <begin position="34"/>
        <end position="287"/>
    </location>
</feature>
<dbReference type="Proteomes" id="UP000675781">
    <property type="component" value="Unassembled WGS sequence"/>
</dbReference>
<name>A0A941EM94_9ACTN</name>
<dbReference type="InterPro" id="IPR017853">
    <property type="entry name" value="GH"/>
</dbReference>
<gene>
    <name evidence="3" type="ORF">KDL01_00030</name>
</gene>
<evidence type="ECO:0000313" key="4">
    <source>
        <dbReference type="Proteomes" id="UP000675781"/>
    </source>
</evidence>
<organism evidence="3 4">
    <name type="scientific">Actinospica durhamensis</name>
    <dbReference type="NCBI Taxonomy" id="1508375"/>
    <lineage>
        <taxon>Bacteria</taxon>
        <taxon>Bacillati</taxon>
        <taxon>Actinomycetota</taxon>
        <taxon>Actinomycetes</taxon>
        <taxon>Catenulisporales</taxon>
        <taxon>Actinospicaceae</taxon>
        <taxon>Actinospica</taxon>
    </lineage>
</organism>
<feature type="domain" description="Rv2525c-like glycoside hydrolase-like" evidence="2">
    <location>
        <begin position="71"/>
        <end position="277"/>
    </location>
</feature>